<name>A0A8R1XWF3_ONCVO</name>
<organism evidence="1 2">
    <name type="scientific">Onchocerca volvulus</name>
    <dbReference type="NCBI Taxonomy" id="6282"/>
    <lineage>
        <taxon>Eukaryota</taxon>
        <taxon>Metazoa</taxon>
        <taxon>Ecdysozoa</taxon>
        <taxon>Nematoda</taxon>
        <taxon>Chromadorea</taxon>
        <taxon>Rhabditida</taxon>
        <taxon>Spirurina</taxon>
        <taxon>Spiruromorpha</taxon>
        <taxon>Filarioidea</taxon>
        <taxon>Onchocercidae</taxon>
        <taxon>Onchocerca</taxon>
    </lineage>
</organism>
<keyword evidence="2" id="KW-1185">Reference proteome</keyword>
<dbReference type="EnsemblMetazoa" id="OVOC5049.1">
    <property type="protein sequence ID" value="OVOC5049.1"/>
    <property type="gene ID" value="WBGene00241858"/>
</dbReference>
<protein>
    <submittedName>
        <fullName evidence="1">Uncharacterized protein</fullName>
    </submittedName>
</protein>
<evidence type="ECO:0000313" key="1">
    <source>
        <dbReference type="EnsemblMetazoa" id="OVOC5049.1"/>
    </source>
</evidence>
<dbReference type="EMBL" id="CMVM020000148">
    <property type="status" value="NOT_ANNOTATED_CDS"/>
    <property type="molecule type" value="Genomic_DNA"/>
</dbReference>
<dbReference type="Proteomes" id="UP000024404">
    <property type="component" value="Unassembled WGS sequence"/>
</dbReference>
<proteinExistence type="predicted"/>
<accession>A0A8R1XWF3</accession>
<reference evidence="2" key="1">
    <citation type="submission" date="2013-10" db="EMBL/GenBank/DDBJ databases">
        <title>Genome sequencing of Onchocerca volvulus.</title>
        <authorList>
            <person name="Cotton J."/>
            <person name="Tsai J."/>
            <person name="Stanley E."/>
            <person name="Tracey A."/>
            <person name="Holroyd N."/>
            <person name="Lustigman S."/>
            <person name="Berriman M."/>
        </authorList>
    </citation>
    <scope>NUCLEOTIDE SEQUENCE</scope>
</reference>
<sequence length="61" mass="7310">MDYTQNAACSINCRHTINQHEERRLILFQVSSNRKTVAFSFIQFWIQRSGEDQNMVIEEFK</sequence>
<dbReference type="AlphaFoldDB" id="A0A8R1XWF3"/>
<reference evidence="1" key="2">
    <citation type="submission" date="2022-06" db="UniProtKB">
        <authorList>
            <consortium name="EnsemblMetazoa"/>
        </authorList>
    </citation>
    <scope>IDENTIFICATION</scope>
</reference>
<evidence type="ECO:0000313" key="2">
    <source>
        <dbReference type="Proteomes" id="UP000024404"/>
    </source>
</evidence>